<feature type="transmembrane region" description="Helical" evidence="12">
    <location>
        <begin position="20"/>
        <end position="45"/>
    </location>
</feature>
<dbReference type="InterPro" id="IPR000715">
    <property type="entry name" value="Glycosyl_transferase_4"/>
</dbReference>
<comment type="catalytic activity">
    <reaction evidence="12">
        <text>UDP-N-acetyl-alpha-D-muramoyl-L-alanyl-gamma-D-glutamyl-meso-2,6-diaminopimeloyl-D-alanyl-D-alanine + di-trans,octa-cis-undecaprenyl phosphate = di-trans,octa-cis-undecaprenyl diphospho-N-acetyl-alpha-D-muramoyl-L-alanyl-D-glutamyl-meso-2,6-diaminopimeloyl-D-alanyl-D-alanine + UMP</text>
        <dbReference type="Rhea" id="RHEA:28386"/>
        <dbReference type="ChEBI" id="CHEBI:57865"/>
        <dbReference type="ChEBI" id="CHEBI:60392"/>
        <dbReference type="ChEBI" id="CHEBI:61386"/>
        <dbReference type="ChEBI" id="CHEBI:61387"/>
        <dbReference type="EC" id="2.7.8.13"/>
    </reaction>
</comment>
<dbReference type="Pfam" id="PF10555">
    <property type="entry name" value="MraY_sig1"/>
    <property type="match status" value="1"/>
</dbReference>
<feature type="transmembrane region" description="Helical" evidence="12">
    <location>
        <begin position="339"/>
        <end position="358"/>
    </location>
</feature>
<evidence type="ECO:0000256" key="4">
    <source>
        <dbReference type="ARBA" id="ARBA00022679"/>
    </source>
</evidence>
<keyword evidence="4 12" id="KW-0808">Transferase</keyword>
<evidence type="ECO:0000256" key="1">
    <source>
        <dbReference type="ARBA" id="ARBA00004141"/>
    </source>
</evidence>
<dbReference type="NCBIfam" id="TIGR00445">
    <property type="entry name" value="mraY"/>
    <property type="match status" value="1"/>
</dbReference>
<evidence type="ECO:0000256" key="3">
    <source>
        <dbReference type="ARBA" id="ARBA00022618"/>
    </source>
</evidence>
<evidence type="ECO:0000256" key="12">
    <source>
        <dbReference type="HAMAP-Rule" id="MF_00038"/>
    </source>
</evidence>
<feature type="transmembrane region" description="Helical" evidence="12">
    <location>
        <begin position="172"/>
        <end position="193"/>
    </location>
</feature>
<dbReference type="GO" id="GO:0008963">
    <property type="term" value="F:phospho-N-acetylmuramoyl-pentapeptide-transferase activity"/>
    <property type="evidence" value="ECO:0007669"/>
    <property type="project" value="UniProtKB-UniRule"/>
</dbReference>
<dbReference type="GO" id="GO:0071555">
    <property type="term" value="P:cell wall organization"/>
    <property type="evidence" value="ECO:0007669"/>
    <property type="project" value="UniProtKB-KW"/>
</dbReference>
<keyword evidence="16" id="KW-1185">Reference proteome</keyword>
<dbReference type="AlphaFoldDB" id="A0A1I2K2K3"/>
<keyword evidence="5 12" id="KW-0812">Transmembrane</keyword>
<keyword evidence="12 14" id="KW-0460">Magnesium</keyword>
<dbReference type="CDD" id="cd06852">
    <property type="entry name" value="GT_MraY"/>
    <property type="match status" value="1"/>
</dbReference>
<dbReference type="RefSeq" id="WP_091535041.1">
    <property type="nucleotide sequence ID" value="NZ_FOOC01000012.1"/>
</dbReference>
<evidence type="ECO:0000256" key="8">
    <source>
        <dbReference type="ARBA" id="ARBA00022989"/>
    </source>
</evidence>
<evidence type="ECO:0000256" key="9">
    <source>
        <dbReference type="ARBA" id="ARBA00023136"/>
    </source>
</evidence>
<keyword evidence="9 12" id="KW-0472">Membrane</keyword>
<feature type="transmembrane region" description="Helical" evidence="12">
    <location>
        <begin position="263"/>
        <end position="284"/>
    </location>
</feature>
<keyword evidence="7 12" id="KW-0573">Peptidoglycan synthesis</keyword>
<dbReference type="GO" id="GO:0051992">
    <property type="term" value="F:UDP-N-acetylmuramoyl-L-alanyl-D-glutamyl-meso-2,6-diaminopimelyl-D-alanyl-D-alanine:undecaprenyl-phosphate transferase activity"/>
    <property type="evidence" value="ECO:0007669"/>
    <property type="project" value="RHEA"/>
</dbReference>
<keyword evidence="10 12" id="KW-0131">Cell cycle</keyword>
<protein>
    <recommendedName>
        <fullName evidence="12 13">Phospho-N-acetylmuramoyl-pentapeptide-transferase</fullName>
        <ecNumber evidence="12 13">2.7.8.13</ecNumber>
    </recommendedName>
    <alternativeName>
        <fullName evidence="12">UDP-MurNAc-pentapeptide phosphotransferase</fullName>
    </alternativeName>
</protein>
<evidence type="ECO:0000256" key="13">
    <source>
        <dbReference type="NCBIfam" id="TIGR00445"/>
    </source>
</evidence>
<keyword evidence="6 12" id="KW-0133">Cell shape</keyword>
<evidence type="ECO:0000256" key="7">
    <source>
        <dbReference type="ARBA" id="ARBA00022984"/>
    </source>
</evidence>
<feature type="binding site" evidence="14">
    <location>
        <position position="192"/>
    </location>
    <ligand>
        <name>Mg(2+)</name>
        <dbReference type="ChEBI" id="CHEBI:18420"/>
    </ligand>
</feature>
<comment type="similarity">
    <text evidence="2 12">Belongs to the glycosyltransferase 4 family. MraY subfamily.</text>
</comment>
<evidence type="ECO:0000256" key="5">
    <source>
        <dbReference type="ARBA" id="ARBA00022692"/>
    </source>
</evidence>
<accession>A0A1I2K2K3</accession>
<evidence type="ECO:0000256" key="10">
    <source>
        <dbReference type="ARBA" id="ARBA00023306"/>
    </source>
</evidence>
<dbReference type="InterPro" id="IPR003524">
    <property type="entry name" value="PNAcMuramoyl-5peptid_Trfase"/>
</dbReference>
<keyword evidence="8 12" id="KW-1133">Transmembrane helix</keyword>
<proteinExistence type="inferred from homology"/>
<organism evidence="15 16">
    <name type="scientific">Fontimonas thermophila</name>
    <dbReference type="NCBI Taxonomy" id="1076937"/>
    <lineage>
        <taxon>Bacteria</taxon>
        <taxon>Pseudomonadati</taxon>
        <taxon>Pseudomonadota</taxon>
        <taxon>Gammaproteobacteria</taxon>
        <taxon>Nevskiales</taxon>
        <taxon>Nevskiaceae</taxon>
        <taxon>Fontimonas</taxon>
    </lineage>
</organism>
<gene>
    <name evidence="12" type="primary">mraY</name>
    <name evidence="15" type="ORF">SAMN04488120_11235</name>
</gene>
<dbReference type="GO" id="GO:0051301">
    <property type="term" value="P:cell division"/>
    <property type="evidence" value="ECO:0007669"/>
    <property type="project" value="UniProtKB-KW"/>
</dbReference>
<name>A0A1I2K2K3_9GAMM</name>
<dbReference type="InterPro" id="IPR018480">
    <property type="entry name" value="PNAcMuramoyl-5peptid_Trfase_CS"/>
</dbReference>
<comment type="function">
    <text evidence="12">Catalyzes the initial step of the lipid cycle reactions in the biosynthesis of the cell wall peptidoglycan: transfers peptidoglycan precursor phospho-MurNAc-pentapeptide from UDP-MurNAc-pentapeptide onto the lipid carrier undecaprenyl phosphate, yielding undecaprenyl-pyrophosphoryl-MurNAc-pentapeptide, known as lipid I.</text>
</comment>
<dbReference type="Pfam" id="PF00953">
    <property type="entry name" value="Glycos_transf_4"/>
    <property type="match status" value="1"/>
</dbReference>
<keyword evidence="11 12" id="KW-0961">Cell wall biogenesis/degradation</keyword>
<feature type="binding site" evidence="14">
    <location>
        <position position="267"/>
    </location>
    <ligand>
        <name>Mg(2+)</name>
        <dbReference type="ChEBI" id="CHEBI:18420"/>
    </ligand>
</feature>
<feature type="transmembrane region" description="Helical" evidence="12">
    <location>
        <begin position="200"/>
        <end position="218"/>
    </location>
</feature>
<keyword evidence="3 12" id="KW-0132">Cell division</keyword>
<dbReference type="PROSITE" id="PS01347">
    <property type="entry name" value="MRAY_1"/>
    <property type="match status" value="1"/>
</dbReference>
<evidence type="ECO:0000256" key="6">
    <source>
        <dbReference type="ARBA" id="ARBA00022960"/>
    </source>
</evidence>
<dbReference type="GO" id="GO:0009252">
    <property type="term" value="P:peptidoglycan biosynthetic process"/>
    <property type="evidence" value="ECO:0007669"/>
    <property type="project" value="UniProtKB-UniRule"/>
</dbReference>
<evidence type="ECO:0000313" key="15">
    <source>
        <dbReference type="EMBL" id="SFF61084.1"/>
    </source>
</evidence>
<comment type="cofactor">
    <cofactor evidence="12 14">
        <name>Mg(2+)</name>
        <dbReference type="ChEBI" id="CHEBI:18420"/>
    </cofactor>
</comment>
<dbReference type="STRING" id="1076937.SAMN04488120_11235"/>
<keyword evidence="12" id="KW-1003">Cell membrane</keyword>
<keyword evidence="12 14" id="KW-0479">Metal-binding</keyword>
<dbReference type="UniPathway" id="UPA00219"/>
<dbReference type="PANTHER" id="PTHR22926">
    <property type="entry name" value="PHOSPHO-N-ACETYLMURAMOYL-PENTAPEPTIDE-TRANSFERASE"/>
    <property type="match status" value="1"/>
</dbReference>
<feature type="transmembrane region" description="Helical" evidence="12">
    <location>
        <begin position="290"/>
        <end position="311"/>
    </location>
</feature>
<dbReference type="GO" id="GO:0005886">
    <property type="term" value="C:plasma membrane"/>
    <property type="evidence" value="ECO:0007669"/>
    <property type="project" value="UniProtKB-SubCell"/>
</dbReference>
<evidence type="ECO:0000256" key="14">
    <source>
        <dbReference type="PIRSR" id="PIRSR600715-1"/>
    </source>
</evidence>
<dbReference type="OrthoDB" id="9805475at2"/>
<comment type="pathway">
    <text evidence="12">Cell wall biogenesis; peptidoglycan biosynthesis.</text>
</comment>
<evidence type="ECO:0000313" key="16">
    <source>
        <dbReference type="Proteomes" id="UP000199771"/>
    </source>
</evidence>
<dbReference type="GO" id="GO:0008360">
    <property type="term" value="P:regulation of cell shape"/>
    <property type="evidence" value="ECO:0007669"/>
    <property type="project" value="UniProtKB-KW"/>
</dbReference>
<dbReference type="EMBL" id="FOOC01000012">
    <property type="protein sequence ID" value="SFF61084.1"/>
    <property type="molecule type" value="Genomic_DNA"/>
</dbReference>
<dbReference type="PROSITE" id="PS01348">
    <property type="entry name" value="MRAY_2"/>
    <property type="match status" value="1"/>
</dbReference>
<dbReference type="Proteomes" id="UP000199771">
    <property type="component" value="Unassembled WGS sequence"/>
</dbReference>
<dbReference type="PANTHER" id="PTHR22926:SF5">
    <property type="entry name" value="PHOSPHO-N-ACETYLMURAMOYL-PENTAPEPTIDE-TRANSFERASE HOMOLOG"/>
    <property type="match status" value="1"/>
</dbReference>
<reference evidence="15 16" key="1">
    <citation type="submission" date="2016-10" db="EMBL/GenBank/DDBJ databases">
        <authorList>
            <person name="de Groot N.N."/>
        </authorList>
    </citation>
    <scope>NUCLEOTIDE SEQUENCE [LARGE SCALE GENOMIC DNA]</scope>
    <source>
        <strain evidence="15 16">DSM 23609</strain>
    </source>
</reference>
<feature type="transmembrane region" description="Helical" evidence="12">
    <location>
        <begin position="134"/>
        <end position="152"/>
    </location>
</feature>
<comment type="subcellular location">
    <subcellularLocation>
        <location evidence="12">Cell membrane</location>
        <topology evidence="12">Multi-pass membrane protein</topology>
    </subcellularLocation>
    <subcellularLocation>
        <location evidence="1">Membrane</location>
        <topology evidence="1">Multi-pass membrane protein</topology>
    </subcellularLocation>
</comment>
<dbReference type="GO" id="GO:0046872">
    <property type="term" value="F:metal ion binding"/>
    <property type="evidence" value="ECO:0007669"/>
    <property type="project" value="UniProtKB-KW"/>
</dbReference>
<feature type="transmembrane region" description="Helical" evidence="12">
    <location>
        <begin position="73"/>
        <end position="91"/>
    </location>
</feature>
<dbReference type="EC" id="2.7.8.13" evidence="12 13"/>
<evidence type="ECO:0000256" key="11">
    <source>
        <dbReference type="ARBA" id="ARBA00023316"/>
    </source>
</evidence>
<feature type="transmembrane region" description="Helical" evidence="12">
    <location>
        <begin position="230"/>
        <end position="256"/>
    </location>
</feature>
<sequence length="361" mass="39562">MLYHLAEYLKQYVSGFNVFSYLTFRGVLGILTALAFSFAFGPWMIERLYRFKFGQPVREDGPQAHLKKTGTPTMGGVLILCAIVFATLLWADLRSRFIWFALLVTVAFGLVGFADDYIKIKHKNPKGLPARQKYFWLSLAGFGVATLIYATAQNPLETTLILPFIKDVSIQLGLFFIPWAYLVIVGSSNAVNLTDGLDGLAIMPTVLVASALAVFAYASGNAVIARYLGIPYIAGVGELAIFCTAIAGAGLGFLWFNAYPAQVFMGDVGALALGAALGVVAVLVRQEIVLAIMGGIFVAETFSVALQVLYFKYSGGKRIFRMAPLHHHYELKGWPEPKIIVRFWIITLILVLIGLSSLKVR</sequence>
<feature type="transmembrane region" description="Helical" evidence="12">
    <location>
        <begin position="97"/>
        <end position="114"/>
    </location>
</feature>
<dbReference type="HAMAP" id="MF_00038">
    <property type="entry name" value="MraY"/>
    <property type="match status" value="1"/>
</dbReference>
<evidence type="ECO:0000256" key="2">
    <source>
        <dbReference type="ARBA" id="ARBA00005583"/>
    </source>
</evidence>